<evidence type="ECO:0000256" key="1">
    <source>
        <dbReference type="SAM" id="MobiDB-lite"/>
    </source>
</evidence>
<keyword evidence="3" id="KW-1185">Reference proteome</keyword>
<dbReference type="AlphaFoldDB" id="A0AAE1AEX6"/>
<feature type="region of interest" description="Disordered" evidence="1">
    <location>
        <begin position="1"/>
        <end position="22"/>
    </location>
</feature>
<proteinExistence type="predicted"/>
<organism evidence="2 3">
    <name type="scientific">Elysia crispata</name>
    <name type="common">lettuce slug</name>
    <dbReference type="NCBI Taxonomy" id="231223"/>
    <lineage>
        <taxon>Eukaryota</taxon>
        <taxon>Metazoa</taxon>
        <taxon>Spiralia</taxon>
        <taxon>Lophotrochozoa</taxon>
        <taxon>Mollusca</taxon>
        <taxon>Gastropoda</taxon>
        <taxon>Heterobranchia</taxon>
        <taxon>Euthyneura</taxon>
        <taxon>Panpulmonata</taxon>
        <taxon>Sacoglossa</taxon>
        <taxon>Placobranchoidea</taxon>
        <taxon>Plakobranchidae</taxon>
        <taxon>Elysia</taxon>
    </lineage>
</organism>
<protein>
    <submittedName>
        <fullName evidence="2">Uncharacterized protein</fullName>
    </submittedName>
</protein>
<evidence type="ECO:0000313" key="3">
    <source>
        <dbReference type="Proteomes" id="UP001283361"/>
    </source>
</evidence>
<evidence type="ECO:0000313" key="2">
    <source>
        <dbReference type="EMBL" id="KAK3786250.1"/>
    </source>
</evidence>
<dbReference type="Proteomes" id="UP001283361">
    <property type="component" value="Unassembled WGS sequence"/>
</dbReference>
<gene>
    <name evidence="2" type="ORF">RRG08_064509</name>
</gene>
<dbReference type="EMBL" id="JAWDGP010001994">
    <property type="protein sequence ID" value="KAK3786250.1"/>
    <property type="molecule type" value="Genomic_DNA"/>
</dbReference>
<name>A0AAE1AEX6_9GAST</name>
<reference evidence="2" key="1">
    <citation type="journal article" date="2023" name="G3 (Bethesda)">
        <title>A reference genome for the long-term kleptoplast-retaining sea slug Elysia crispata morphotype clarki.</title>
        <authorList>
            <person name="Eastman K.E."/>
            <person name="Pendleton A.L."/>
            <person name="Shaikh M.A."/>
            <person name="Suttiyut T."/>
            <person name="Ogas R."/>
            <person name="Tomko P."/>
            <person name="Gavelis G."/>
            <person name="Widhalm J.R."/>
            <person name="Wisecaver J.H."/>
        </authorList>
    </citation>
    <scope>NUCLEOTIDE SEQUENCE</scope>
    <source>
        <strain evidence="2">ECLA1</strain>
    </source>
</reference>
<comment type="caution">
    <text evidence="2">The sequence shown here is derived from an EMBL/GenBank/DDBJ whole genome shotgun (WGS) entry which is preliminary data.</text>
</comment>
<sequence>MCQNQVNISANKDTGPVQTQGEPSISLSRLLGSELWAELVGHLASQRWIMIPSEREILDFNKKSSAADQLETVSDQVRFPRCARFRSPTSSTSSGSDTRRAFYLLVTPAGGELWAELAGHSGGQRWTMIPLGSGHYSASMRKVISLMLATPAYQGDGEETFEN</sequence>
<accession>A0AAE1AEX6</accession>